<feature type="transmembrane region" description="Helical" evidence="1">
    <location>
        <begin position="95"/>
        <end position="113"/>
    </location>
</feature>
<name>A0ABN4HQQ3_9BURK</name>
<dbReference type="EMBL" id="CP011409">
    <property type="protein sequence ID" value="AKZ61288.1"/>
    <property type="molecule type" value="Genomic_DNA"/>
</dbReference>
<reference evidence="3" key="1">
    <citation type="journal article" date="2015" name="Genome Announc.">
        <title>Complete Genome Sequence of Herbaspirillum hiltneri N3 (DSM 17495), Isolated from Surface-Sterilized Wheat Roots.</title>
        <authorList>
            <person name="Guizelini D."/>
            <person name="Saizaki P.M."/>
            <person name="Coimbra N.A."/>
            <person name="Weiss V.A."/>
            <person name="Faoro H."/>
            <person name="Sfeir M.Z."/>
            <person name="Baura V.A."/>
            <person name="Monteiro R.A."/>
            <person name="Chubatsu L.S."/>
            <person name="Souza E.M."/>
            <person name="Cruz L.M."/>
            <person name="Pedrosa F.O."/>
            <person name="Raittz R.T."/>
            <person name="Marchaukoski J.N."/>
            <person name="Steffens M.B."/>
        </authorList>
    </citation>
    <scope>NUCLEOTIDE SEQUENCE [LARGE SCALE GENOMIC DNA]</scope>
    <source>
        <strain evidence="3">N3</strain>
    </source>
</reference>
<gene>
    <name evidence="2" type="ORF">F506_00170</name>
</gene>
<evidence type="ECO:0000256" key="1">
    <source>
        <dbReference type="SAM" id="Phobius"/>
    </source>
</evidence>
<feature type="transmembrane region" description="Helical" evidence="1">
    <location>
        <begin position="66"/>
        <end position="83"/>
    </location>
</feature>
<dbReference type="Proteomes" id="UP000063429">
    <property type="component" value="Chromosome"/>
</dbReference>
<keyword evidence="1" id="KW-1133">Transmembrane helix</keyword>
<dbReference type="RefSeq" id="WP_053194703.1">
    <property type="nucleotide sequence ID" value="NZ_CP011409.1"/>
</dbReference>
<evidence type="ECO:0008006" key="4">
    <source>
        <dbReference type="Google" id="ProtNLM"/>
    </source>
</evidence>
<protein>
    <recommendedName>
        <fullName evidence="4">DUF2306 domain-containing protein</fullName>
    </recommendedName>
</protein>
<keyword evidence="1" id="KW-0472">Membrane</keyword>
<proteinExistence type="predicted"/>
<keyword evidence="1" id="KW-0812">Transmembrane</keyword>
<evidence type="ECO:0000313" key="3">
    <source>
        <dbReference type="Proteomes" id="UP000063429"/>
    </source>
</evidence>
<feature type="transmembrane region" description="Helical" evidence="1">
    <location>
        <begin position="6"/>
        <end position="27"/>
    </location>
</feature>
<sequence>MLGLTSPGIIHTLISLVAVVTGVIVLVREHRIRYATNAGKLYVHATVLTCLTSLGIYQHGGFGKPHVLAIITLLTLAIARMTIGKGRFGRRSAAVEMIAYSATMLFHFIPALTETGTRLPVGAPFFANADDPLLKMLTGGLVLVFLAGATLQVVWLGRQRDEDAGAATPA</sequence>
<feature type="transmembrane region" description="Helical" evidence="1">
    <location>
        <begin position="133"/>
        <end position="156"/>
    </location>
</feature>
<keyword evidence="3" id="KW-1185">Reference proteome</keyword>
<feature type="transmembrane region" description="Helical" evidence="1">
    <location>
        <begin position="39"/>
        <end position="60"/>
    </location>
</feature>
<organism evidence="2 3">
    <name type="scientific">Herbaspirillum hiltneri N3</name>
    <dbReference type="NCBI Taxonomy" id="1262470"/>
    <lineage>
        <taxon>Bacteria</taxon>
        <taxon>Pseudomonadati</taxon>
        <taxon>Pseudomonadota</taxon>
        <taxon>Betaproteobacteria</taxon>
        <taxon>Burkholderiales</taxon>
        <taxon>Oxalobacteraceae</taxon>
        <taxon>Herbaspirillum</taxon>
    </lineage>
</organism>
<evidence type="ECO:0000313" key="2">
    <source>
        <dbReference type="EMBL" id="AKZ61288.1"/>
    </source>
</evidence>
<accession>A0ABN4HQQ3</accession>